<comment type="caution">
    <text evidence="2">The sequence shown here is derived from an EMBL/GenBank/DDBJ whole genome shotgun (WGS) entry which is preliminary data.</text>
</comment>
<dbReference type="RefSeq" id="WP_330108694.1">
    <property type="nucleotide sequence ID" value="NZ_JAZDQT010000002.1"/>
</dbReference>
<feature type="compositionally biased region" description="Polar residues" evidence="1">
    <location>
        <begin position="1"/>
        <end position="10"/>
    </location>
</feature>
<name>A0ABU7IA93_9SPHI</name>
<proteinExistence type="predicted"/>
<evidence type="ECO:0000313" key="3">
    <source>
        <dbReference type="Proteomes" id="UP001336835"/>
    </source>
</evidence>
<organism evidence="2 3">
    <name type="scientific">Pedobacter albus</name>
    <dbReference type="NCBI Taxonomy" id="3113905"/>
    <lineage>
        <taxon>Bacteria</taxon>
        <taxon>Pseudomonadati</taxon>
        <taxon>Bacteroidota</taxon>
        <taxon>Sphingobacteriia</taxon>
        <taxon>Sphingobacteriales</taxon>
        <taxon>Sphingobacteriaceae</taxon>
        <taxon>Pedobacter</taxon>
    </lineage>
</organism>
<sequence>MTQEQITKYQQAAKEGSLPPEENPLNLFATTSTNLLAKVLAREFNVLTLVRMEMRKRGVNDKGQWIGFEAARQAGKPASGRK</sequence>
<protein>
    <submittedName>
        <fullName evidence="2">Uncharacterized protein</fullName>
    </submittedName>
</protein>
<accession>A0ABU7IA93</accession>
<feature type="region of interest" description="Disordered" evidence="1">
    <location>
        <begin position="1"/>
        <end position="24"/>
    </location>
</feature>
<evidence type="ECO:0000313" key="2">
    <source>
        <dbReference type="EMBL" id="MEE1946394.1"/>
    </source>
</evidence>
<dbReference type="EMBL" id="JAZDQT010000002">
    <property type="protein sequence ID" value="MEE1946394.1"/>
    <property type="molecule type" value="Genomic_DNA"/>
</dbReference>
<dbReference type="Proteomes" id="UP001336835">
    <property type="component" value="Unassembled WGS sequence"/>
</dbReference>
<evidence type="ECO:0000256" key="1">
    <source>
        <dbReference type="SAM" id="MobiDB-lite"/>
    </source>
</evidence>
<keyword evidence="3" id="KW-1185">Reference proteome</keyword>
<reference evidence="2 3" key="1">
    <citation type="submission" date="2024-01" db="EMBL/GenBank/DDBJ databases">
        <title>Pedobacter sp. nov., isolated from fresh soil.</title>
        <authorList>
            <person name="Le N.T.T."/>
        </authorList>
    </citation>
    <scope>NUCLEOTIDE SEQUENCE [LARGE SCALE GENOMIC DNA]</scope>
    <source>
        <strain evidence="2 3">KR3-3</strain>
    </source>
</reference>
<gene>
    <name evidence="2" type="ORF">VRU48_14820</name>
</gene>